<dbReference type="AlphaFoldDB" id="G3B2I6"/>
<dbReference type="InterPro" id="IPR021102">
    <property type="entry name" value="PNGase_A"/>
</dbReference>
<keyword evidence="1" id="KW-1133">Transmembrane helix</keyword>
<dbReference type="KEGG" id="cten:18246977"/>
<reference evidence="3 4" key="1">
    <citation type="journal article" date="2011" name="Proc. Natl. Acad. Sci. U.S.A.">
        <title>Comparative genomics of xylose-fermenting fungi for enhanced biofuel production.</title>
        <authorList>
            <person name="Wohlbach D.J."/>
            <person name="Kuo A."/>
            <person name="Sato T.K."/>
            <person name="Potts K.M."/>
            <person name="Salamov A.A."/>
            <person name="LaButti K.M."/>
            <person name="Sun H."/>
            <person name="Clum A."/>
            <person name="Pangilinan J.L."/>
            <person name="Lindquist E.A."/>
            <person name="Lucas S."/>
            <person name="Lapidus A."/>
            <person name="Jin M."/>
            <person name="Gunawan C."/>
            <person name="Balan V."/>
            <person name="Dale B.E."/>
            <person name="Jeffries T.W."/>
            <person name="Zinkel R."/>
            <person name="Barry K.W."/>
            <person name="Grigoriev I.V."/>
            <person name="Gasch A.P."/>
        </authorList>
    </citation>
    <scope>NUCLEOTIDE SEQUENCE [LARGE SCALE GENOMIC DNA]</scope>
    <source>
        <strain evidence="4">ATCC 10573 / BCRC 21748 / CBS 615 / JCM 9827 / NBRC 10315 / NRRL Y-1498 / VKM Y-70</strain>
    </source>
</reference>
<dbReference type="STRING" id="590646.G3B2I6"/>
<keyword evidence="4" id="KW-1185">Reference proteome</keyword>
<dbReference type="InterPro" id="IPR056948">
    <property type="entry name" value="PNGaseA_N"/>
</dbReference>
<keyword evidence="1" id="KW-0812">Transmembrane</keyword>
<dbReference type="OrthoDB" id="1612078at2759"/>
<feature type="transmembrane region" description="Helical" evidence="1">
    <location>
        <begin position="71"/>
        <end position="88"/>
    </location>
</feature>
<feature type="domain" description="Peptide N-acetyl-beta-D-glucosaminyl asparaginase amidase A N-terminal" evidence="2">
    <location>
        <begin position="140"/>
        <end position="479"/>
    </location>
</feature>
<gene>
    <name evidence="3" type="ORF">CANTEDRAFT_113475</name>
</gene>
<name>G3B2I6_CANTC</name>
<dbReference type="GeneID" id="18246977"/>
<dbReference type="Proteomes" id="UP000000707">
    <property type="component" value="Unassembled WGS sequence"/>
</dbReference>
<accession>G3B2I6</accession>
<evidence type="ECO:0000259" key="2">
    <source>
        <dbReference type="Pfam" id="PF12222"/>
    </source>
</evidence>
<keyword evidence="1" id="KW-0472">Membrane</keyword>
<dbReference type="eggNOG" id="ENOG502QSXK">
    <property type="taxonomic scope" value="Eukaryota"/>
</dbReference>
<dbReference type="PANTHER" id="PTHR31104">
    <property type="entry name" value="PEPTIDE-N4-(N-ACETYL-BETA-GLUCOSAMINYL)ASPARAGINE AMIDASE A PROTEIN"/>
    <property type="match status" value="1"/>
</dbReference>
<proteinExistence type="predicted"/>
<evidence type="ECO:0000313" key="4">
    <source>
        <dbReference type="Proteomes" id="UP000000707"/>
    </source>
</evidence>
<dbReference type="EMBL" id="GL996515">
    <property type="protein sequence ID" value="EGV64683.1"/>
    <property type="molecule type" value="Genomic_DNA"/>
</dbReference>
<evidence type="ECO:0000256" key="1">
    <source>
        <dbReference type="SAM" id="Phobius"/>
    </source>
</evidence>
<evidence type="ECO:0000313" key="3">
    <source>
        <dbReference type="EMBL" id="EGV64683.1"/>
    </source>
</evidence>
<dbReference type="HOGENOM" id="CLU_011027_0_1_1"/>
<dbReference type="Pfam" id="PF12222">
    <property type="entry name" value="PNGaseA"/>
    <property type="match status" value="1"/>
</dbReference>
<protein>
    <recommendedName>
        <fullName evidence="2">Peptide N-acetyl-beta-D-glucosaminyl asparaginase amidase A N-terminal domain-containing protein</fullName>
    </recommendedName>
</protein>
<dbReference type="RefSeq" id="XP_006685489.1">
    <property type="nucleotide sequence ID" value="XM_006685426.1"/>
</dbReference>
<organism evidence="4">
    <name type="scientific">Candida tenuis (strain ATCC 10573 / BCRC 21748 / CBS 615 / JCM 9827 / NBRC 10315 / NRRL Y-1498 / VKM Y-70)</name>
    <name type="common">Yeast</name>
    <name type="synonym">Yamadazyma tenuis</name>
    <dbReference type="NCBI Taxonomy" id="590646"/>
    <lineage>
        <taxon>Eukaryota</taxon>
        <taxon>Fungi</taxon>
        <taxon>Dikarya</taxon>
        <taxon>Ascomycota</taxon>
        <taxon>Saccharomycotina</taxon>
        <taxon>Pichiomycetes</taxon>
        <taxon>Debaryomycetaceae</taxon>
        <taxon>Yamadazyma</taxon>
    </lineage>
</organism>
<sequence length="664" mass="72566">MGKHRELTLLHCIQYGNSRLPDNTLIVETPNLKLSFPNNDLKSTYGSKKCGYKSGKIPINPFKHKARTMRVLSFLGIFGLLVLNVFSLNPHHFAGSLGNLADKGILPNNYHALSFFKASGVNSATTSNSSYVEKFEVTYPDVVNPSYGKSLQHELLFNHTFGNSYGSPFVTTYTPPSGIEFNRVVLTLDTYVSGVQYDRLAHLFVSGVEVWRTSTIEPGGKPSHSNFVKDVSDYAILFQDEATLSFSLGNIVNDKYTGSFELNMYIDYYYDETVGSQFGPVPDINDITDLILTNTLPSKIVSLGSTSESSPQISLPDTQFIAQLPELNTNTSKLRLSIFTSGNSQEEFWYTNILDAYVSGFAAEGVEFYGHGPIRHVEVYFDGQIVAAVAPDPVIFTGGISPSLWSPVVSNDAFDLKPINIELTVLLPKIQANPDGKLEIKIDNGVDHKSVGSNWITTANLHVWENSHVESSTGSSSQALTNRYCTQIVINSTSLHQTLVCEDDVKLHSSLSFTLADSSVVSGPVELEFKTSTTNIQIISSDGLDQSVVHTGNTKMTVGVGSSYENIEFTYPLVLDTLTTTNGSDVTFTVNITDVNVYSEKGFGGSQLEHTSGQNGTSVFVVSSSGNHGTGTTETKYRYKNSQGGIDYKRRVIAQNGAIVLDEN</sequence>